<dbReference type="AlphaFoldDB" id="A0AAV5LJI3"/>
<feature type="region of interest" description="Disordered" evidence="1">
    <location>
        <begin position="34"/>
        <end position="96"/>
    </location>
</feature>
<evidence type="ECO:0000313" key="2">
    <source>
        <dbReference type="EMBL" id="GKV36862.1"/>
    </source>
</evidence>
<dbReference type="PANTHER" id="PTHR33710">
    <property type="entry name" value="BNAC02G09200D PROTEIN"/>
    <property type="match status" value="1"/>
</dbReference>
<evidence type="ECO:0008006" key="4">
    <source>
        <dbReference type="Google" id="ProtNLM"/>
    </source>
</evidence>
<dbReference type="Gene3D" id="3.60.10.10">
    <property type="entry name" value="Endonuclease/exonuclease/phosphatase"/>
    <property type="match status" value="1"/>
</dbReference>
<gene>
    <name evidence="2" type="ORF">SLEP1_g44948</name>
</gene>
<evidence type="ECO:0000256" key="1">
    <source>
        <dbReference type="SAM" id="MobiDB-lite"/>
    </source>
</evidence>
<reference evidence="2 3" key="1">
    <citation type="journal article" date="2021" name="Commun. Biol.">
        <title>The genome of Shorea leprosula (Dipterocarpaceae) highlights the ecological relevance of drought in aseasonal tropical rainforests.</title>
        <authorList>
            <person name="Ng K.K.S."/>
            <person name="Kobayashi M.J."/>
            <person name="Fawcett J.A."/>
            <person name="Hatakeyama M."/>
            <person name="Paape T."/>
            <person name="Ng C.H."/>
            <person name="Ang C.C."/>
            <person name="Tnah L.H."/>
            <person name="Lee C.T."/>
            <person name="Nishiyama T."/>
            <person name="Sese J."/>
            <person name="O'Brien M.J."/>
            <person name="Copetti D."/>
            <person name="Mohd Noor M.I."/>
            <person name="Ong R.C."/>
            <person name="Putra M."/>
            <person name="Sireger I.Z."/>
            <person name="Indrioko S."/>
            <person name="Kosugi Y."/>
            <person name="Izuno A."/>
            <person name="Isagi Y."/>
            <person name="Lee S.L."/>
            <person name="Shimizu K.K."/>
        </authorList>
    </citation>
    <scope>NUCLEOTIDE SEQUENCE [LARGE SCALE GENOMIC DNA]</scope>
    <source>
        <strain evidence="2">214</strain>
    </source>
</reference>
<keyword evidence="3" id="KW-1185">Reference proteome</keyword>
<dbReference type="SUPFAM" id="SSF56219">
    <property type="entry name" value="DNase I-like"/>
    <property type="match status" value="1"/>
</dbReference>
<dbReference type="Proteomes" id="UP001054252">
    <property type="component" value="Unassembled WGS sequence"/>
</dbReference>
<protein>
    <recommendedName>
        <fullName evidence="4">Endonuclease/exonuclease/phosphatase domain-containing protein</fullName>
    </recommendedName>
</protein>
<dbReference type="InterPro" id="IPR036691">
    <property type="entry name" value="Endo/exonu/phosph_ase_sf"/>
</dbReference>
<sequence length="386" mass="45452">MPRYDSEKKEVGVKRKSSGMMIVAQNRSYAKVVKGTQEKDMAGDQSIQSMVVQNRNRRNDKEIKKHAGQDKQGRYRDRSRHEHRQTKNRKMWKEKGKGENWAGMEFNIKPEEYAWLEGSYVEIVHSMEMVRNLQEKFYMEGHFSCQIRAMGGKMVLLTGQDKEEVKELVEMASDWLRQWFEESRRCRMKKMKGGTRRALKKQWQTQLAKEIWDLVTQLGAMAENDNEDMDWVAKSSNGMSGGLICVLDTKILKKKETIEGDDFIRVFGLWGLKEIPVYIINIYSPCQLTSKRALWEELQGLINNRRGMWYLAGDFNAARKAKERAGCKVVSNEMREFDAFIHNTDLFDLPLIGRKYTWYYSNGQQMSKIDRFLFSEEWMSKWSEMK</sequence>
<dbReference type="EMBL" id="BPVZ01000119">
    <property type="protein sequence ID" value="GKV36862.1"/>
    <property type="molecule type" value="Genomic_DNA"/>
</dbReference>
<organism evidence="2 3">
    <name type="scientific">Rubroshorea leprosula</name>
    <dbReference type="NCBI Taxonomy" id="152421"/>
    <lineage>
        <taxon>Eukaryota</taxon>
        <taxon>Viridiplantae</taxon>
        <taxon>Streptophyta</taxon>
        <taxon>Embryophyta</taxon>
        <taxon>Tracheophyta</taxon>
        <taxon>Spermatophyta</taxon>
        <taxon>Magnoliopsida</taxon>
        <taxon>eudicotyledons</taxon>
        <taxon>Gunneridae</taxon>
        <taxon>Pentapetalae</taxon>
        <taxon>rosids</taxon>
        <taxon>malvids</taxon>
        <taxon>Malvales</taxon>
        <taxon>Dipterocarpaceae</taxon>
        <taxon>Rubroshorea</taxon>
    </lineage>
</organism>
<feature type="compositionally biased region" description="Basic residues" evidence="1">
    <location>
        <begin position="81"/>
        <end position="90"/>
    </location>
</feature>
<accession>A0AAV5LJI3</accession>
<feature type="compositionally biased region" description="Polar residues" evidence="1">
    <location>
        <begin position="45"/>
        <end position="54"/>
    </location>
</feature>
<proteinExistence type="predicted"/>
<dbReference type="PANTHER" id="PTHR33710:SF64">
    <property type="entry name" value="ENDONUCLEASE_EXONUCLEASE_PHOSPHATASE DOMAIN-CONTAINING PROTEIN"/>
    <property type="match status" value="1"/>
</dbReference>
<comment type="caution">
    <text evidence="2">The sequence shown here is derived from an EMBL/GenBank/DDBJ whole genome shotgun (WGS) entry which is preliminary data.</text>
</comment>
<feature type="compositionally biased region" description="Basic and acidic residues" evidence="1">
    <location>
        <begin position="57"/>
        <end position="80"/>
    </location>
</feature>
<evidence type="ECO:0000313" key="3">
    <source>
        <dbReference type="Proteomes" id="UP001054252"/>
    </source>
</evidence>
<name>A0AAV5LJI3_9ROSI</name>